<comment type="caution">
    <text evidence="3">The sequence shown here is derived from an EMBL/GenBank/DDBJ whole genome shotgun (WGS) entry which is preliminary data.</text>
</comment>
<dbReference type="RefSeq" id="WP_230503688.1">
    <property type="nucleotide sequence ID" value="NZ_CAKJTJ010000027.1"/>
</dbReference>
<dbReference type="PANTHER" id="PTHR31302:SF0">
    <property type="entry name" value="TRANSMEMBRANE PROTEIN WITH METALLOPHOSPHOESTERASE DOMAIN"/>
    <property type="match status" value="1"/>
</dbReference>
<evidence type="ECO:0000256" key="1">
    <source>
        <dbReference type="SAM" id="MobiDB-lite"/>
    </source>
</evidence>
<dbReference type="InterPro" id="IPR051158">
    <property type="entry name" value="Metallophosphoesterase_sf"/>
</dbReference>
<dbReference type="EC" id="3.1.4.53" evidence="3"/>
<evidence type="ECO:0000259" key="2">
    <source>
        <dbReference type="Pfam" id="PF00149"/>
    </source>
</evidence>
<proteinExistence type="predicted"/>
<sequence length="1095" mass="129103">MRIVHLSDAHFNPKRSSEFINNIVKPLIKDLVKYHKTKPIDLICFTGDLIDKGGGMDAPIAFNLFQKIFIEEILSQLDLPKESFLFIPGNHDVERNKIHNKIEKQLQQELIDKDSINSNMAEPKDLNLERLQSYKSFQDAYYKDIDSFQSDNFGYSLKLKVNEKHIAIAGVNSSWRCSDENDRMRLIVGRKQLNTILKSFEGCEFDIKIALMHHPYDHLIECDKDEIEGLITREFDLLLTGHVHQTGSHFYQNNLGHGTVRSIASSNWDDNVGNDSIIHCNGYTIIDFNEIEKVATLHNRKYSLNKLSYIPNIEISMNEDGTSIFRLPNNEEKKQFNQQSEVIDKIKSNYLPILDEKLLIYNTDTQAPKDLESIFVLPKIEMKQEKLMEDKKAEEKKELDLDFLCTTSDHFLLFGDRESGKSTILYRLLQYAAKTHTENKKIPIYIDLKRADLSTHIINDIVHYLGIRKENVEDYLQNNNVLLLLDNVSFSKKQEKYLNKLLVLLKKNSNLNVVSTAEGLGDGEIPLEFLSQQFFKVCKVATIKHFQSNQIRTLMKKWFGLKENEKLNEQFETIIETFHSLNIPTTPMAVSMFLWIVEKQDSYKPKNNAAMLQNFLEKLLDKHNMVEIRSEDFDYQNQNSLLVHISKKMFESSNINYRLSVLDLKTIIQQHFKEVGWTPKAYGKQPYYDWIPDYFTSVGLFIEDNAEDDTYIKFRLNCFFHYFLMQNIDIDEKFREHVFHEDHFLEFLSEIDYYTALFRDRTDALKRINTLMNETYDSVFEVREFRETYNEHFFDTLFKKEENEKFIDQFNTEKDIDNFISASAVSEEKEDQLNDMLLEDSNSFPQARIKNKEPQIEYSKMKLLEKAWILGARVLKNSEESKDILLKKRAYQDVLENSLTFMGLYYSILIKIKKKNEKRSVTDVSKETVIANEFLEVMMKFIVPAHQMLLFNNLGTSKLDSVFKEYLEDVKNKPNVSNIYKFTALFMYTDLHQEDSKEYLNAMVPHQVRNIVLDFVFTKLRQYESKKLGQEHEYYPDLMKKLVYMKDSQKYHPKRQSNQEETKNKIKKRQFLASVKNKRSSKRKRKKKKDPREIF</sequence>
<dbReference type="SUPFAM" id="SSF52540">
    <property type="entry name" value="P-loop containing nucleoside triphosphate hydrolases"/>
    <property type="match status" value="1"/>
</dbReference>
<keyword evidence="3" id="KW-0378">Hydrolase</keyword>
<dbReference type="GO" id="GO:0004115">
    <property type="term" value="F:3',5'-cyclic-AMP phosphodiesterase activity"/>
    <property type="evidence" value="ECO:0007669"/>
    <property type="project" value="UniProtKB-EC"/>
</dbReference>
<accession>A0ABN8AC58</accession>
<reference evidence="3 4" key="1">
    <citation type="submission" date="2021-10" db="EMBL/GenBank/DDBJ databases">
        <authorList>
            <person name="Criscuolo A."/>
        </authorList>
    </citation>
    <scope>NUCLEOTIDE SEQUENCE [LARGE SCALE GENOMIC DNA]</scope>
    <source>
        <strain evidence="4">CIP 111883</strain>
    </source>
</reference>
<dbReference type="InterPro" id="IPR029052">
    <property type="entry name" value="Metallo-depent_PP-like"/>
</dbReference>
<feature type="region of interest" description="Disordered" evidence="1">
    <location>
        <begin position="1050"/>
        <end position="1095"/>
    </location>
</feature>
<dbReference type="Pfam" id="PF00149">
    <property type="entry name" value="Metallophos"/>
    <property type="match status" value="1"/>
</dbReference>
<dbReference type="Gene3D" id="3.60.21.10">
    <property type="match status" value="1"/>
</dbReference>
<dbReference type="InterPro" id="IPR004843">
    <property type="entry name" value="Calcineurin-like_PHP"/>
</dbReference>
<protein>
    <submittedName>
        <fullName evidence="3">3',5'-cyclic adenosine monophosphate phosphodiesterase CpdA</fullName>
        <ecNumber evidence="3">3.1.4.53</ecNumber>
    </submittedName>
</protein>
<evidence type="ECO:0000313" key="4">
    <source>
        <dbReference type="Proteomes" id="UP000789833"/>
    </source>
</evidence>
<name>A0ABN8AC58_9BACI</name>
<feature type="compositionally biased region" description="Basic residues" evidence="1">
    <location>
        <begin position="1065"/>
        <end position="1089"/>
    </location>
</feature>
<dbReference type="PANTHER" id="PTHR31302">
    <property type="entry name" value="TRANSMEMBRANE PROTEIN WITH METALLOPHOSPHOESTERASE DOMAIN-RELATED"/>
    <property type="match status" value="1"/>
</dbReference>
<dbReference type="Gene3D" id="3.40.50.300">
    <property type="entry name" value="P-loop containing nucleotide triphosphate hydrolases"/>
    <property type="match status" value="1"/>
</dbReference>
<keyword evidence="4" id="KW-1185">Reference proteome</keyword>
<dbReference type="InterPro" id="IPR027417">
    <property type="entry name" value="P-loop_NTPase"/>
</dbReference>
<dbReference type="Proteomes" id="UP000789833">
    <property type="component" value="Unassembled WGS sequence"/>
</dbReference>
<dbReference type="EMBL" id="CAKJTJ010000027">
    <property type="protein sequence ID" value="CAG9622813.1"/>
    <property type="molecule type" value="Genomic_DNA"/>
</dbReference>
<feature type="domain" description="Calcineurin-like phosphoesterase" evidence="2">
    <location>
        <begin position="1"/>
        <end position="245"/>
    </location>
</feature>
<dbReference type="SUPFAM" id="SSF56300">
    <property type="entry name" value="Metallo-dependent phosphatases"/>
    <property type="match status" value="1"/>
</dbReference>
<gene>
    <name evidence="3" type="primary">cpdA_3</name>
    <name evidence="3" type="ORF">BACCIP111883_03604</name>
</gene>
<evidence type="ECO:0000313" key="3">
    <source>
        <dbReference type="EMBL" id="CAG9622813.1"/>
    </source>
</evidence>
<organism evidence="3 4">
    <name type="scientific">Sutcliffiella rhizosphaerae</name>
    <dbReference type="NCBI Taxonomy" id="2880967"/>
    <lineage>
        <taxon>Bacteria</taxon>
        <taxon>Bacillati</taxon>
        <taxon>Bacillota</taxon>
        <taxon>Bacilli</taxon>
        <taxon>Bacillales</taxon>
        <taxon>Bacillaceae</taxon>
        <taxon>Sutcliffiella</taxon>
    </lineage>
</organism>